<proteinExistence type="predicted"/>
<protein>
    <submittedName>
        <fullName evidence="1">Uncharacterized protein</fullName>
    </submittedName>
</protein>
<comment type="caution">
    <text evidence="1">The sequence shown here is derived from an EMBL/GenBank/DDBJ whole genome shotgun (WGS) entry which is preliminary data.</text>
</comment>
<dbReference type="EMBL" id="JAMZIH010002235">
    <property type="protein sequence ID" value="KAJ1677580.1"/>
    <property type="molecule type" value="Genomic_DNA"/>
</dbReference>
<dbReference type="Proteomes" id="UP001145114">
    <property type="component" value="Unassembled WGS sequence"/>
</dbReference>
<accession>A0ACC1HNJ0</accession>
<reference evidence="1" key="1">
    <citation type="submission" date="2022-06" db="EMBL/GenBank/DDBJ databases">
        <title>Phylogenomic reconstructions and comparative analyses of Kickxellomycotina fungi.</title>
        <authorList>
            <person name="Reynolds N.K."/>
            <person name="Stajich J.E."/>
            <person name="Barry K."/>
            <person name="Grigoriev I.V."/>
            <person name="Crous P."/>
            <person name="Smith M.E."/>
        </authorList>
    </citation>
    <scope>NUCLEOTIDE SEQUENCE</scope>
    <source>
        <strain evidence="1">RSA 2271</strain>
    </source>
</reference>
<evidence type="ECO:0000313" key="2">
    <source>
        <dbReference type="Proteomes" id="UP001145114"/>
    </source>
</evidence>
<gene>
    <name evidence="1" type="ORF">EV182_005873</name>
</gene>
<name>A0ACC1HNJ0_9FUNG</name>
<evidence type="ECO:0000313" key="1">
    <source>
        <dbReference type="EMBL" id="KAJ1677580.1"/>
    </source>
</evidence>
<sequence>MAPHVSGEPKYLDQHPGGGSSMGCDLVGRPLRLLRMALEPGCLAVATAFIIQMFTTSVIPVSGVYQNYYLNVMFPHESAAKVSWIATASQISLYGTIAASGILYERAGPRLACLVGLAVMFAGYVAASFGTAVWHFAICQGLVVGVGGSFLNGVTLVLPMEYFERRKNLAVGVAASGTGIGGLWLSVLTQYLLTRYGIRWTLRI</sequence>
<feature type="non-terminal residue" evidence="1">
    <location>
        <position position="204"/>
    </location>
</feature>
<keyword evidence="2" id="KW-1185">Reference proteome</keyword>
<organism evidence="1 2">
    <name type="scientific">Spiromyces aspiralis</name>
    <dbReference type="NCBI Taxonomy" id="68401"/>
    <lineage>
        <taxon>Eukaryota</taxon>
        <taxon>Fungi</taxon>
        <taxon>Fungi incertae sedis</taxon>
        <taxon>Zoopagomycota</taxon>
        <taxon>Kickxellomycotina</taxon>
        <taxon>Kickxellomycetes</taxon>
        <taxon>Kickxellales</taxon>
        <taxon>Kickxellaceae</taxon>
        <taxon>Spiromyces</taxon>
    </lineage>
</organism>